<name>A0ABV7R721_9RHOB</name>
<keyword evidence="1" id="KW-0732">Signal</keyword>
<dbReference type="EMBL" id="JBHRXJ010000020">
    <property type="protein sequence ID" value="MFC3530171.1"/>
    <property type="molecule type" value="Genomic_DNA"/>
</dbReference>
<dbReference type="RefSeq" id="WP_374427319.1">
    <property type="nucleotide sequence ID" value="NZ_JBHRXJ010000020.1"/>
</dbReference>
<evidence type="ECO:0000313" key="2">
    <source>
        <dbReference type="EMBL" id="MFC3530171.1"/>
    </source>
</evidence>
<sequence length="117" mass="12130">MPRVLAFLMTCLLVVAPLLPVRADAGATLAGQTVTLCADGEVREIVIDANGNPIPPCLLGDHCDNCVILSVPAPVDPVALARPVWTAHRVVAVIPALFVSPARLSVPMARGPPIPVS</sequence>
<protein>
    <recommendedName>
        <fullName evidence="4">DUF2946 domain-containing protein</fullName>
    </recommendedName>
</protein>
<proteinExistence type="predicted"/>
<accession>A0ABV7R721</accession>
<organism evidence="2 3">
    <name type="scientific">Paracoccus mangrovi</name>
    <dbReference type="NCBI Taxonomy" id="1715645"/>
    <lineage>
        <taxon>Bacteria</taxon>
        <taxon>Pseudomonadati</taxon>
        <taxon>Pseudomonadota</taxon>
        <taxon>Alphaproteobacteria</taxon>
        <taxon>Rhodobacterales</taxon>
        <taxon>Paracoccaceae</taxon>
        <taxon>Paracoccus</taxon>
    </lineage>
</organism>
<gene>
    <name evidence="2" type="ORF">ACFOMH_18535</name>
</gene>
<feature type="chain" id="PRO_5045258756" description="DUF2946 domain-containing protein" evidence="1">
    <location>
        <begin position="24"/>
        <end position="117"/>
    </location>
</feature>
<dbReference type="Proteomes" id="UP001595721">
    <property type="component" value="Unassembled WGS sequence"/>
</dbReference>
<evidence type="ECO:0008006" key="4">
    <source>
        <dbReference type="Google" id="ProtNLM"/>
    </source>
</evidence>
<keyword evidence="3" id="KW-1185">Reference proteome</keyword>
<reference evidence="3" key="1">
    <citation type="journal article" date="2019" name="Int. J. Syst. Evol. Microbiol.">
        <title>The Global Catalogue of Microorganisms (GCM) 10K type strain sequencing project: providing services to taxonomists for standard genome sequencing and annotation.</title>
        <authorList>
            <consortium name="The Broad Institute Genomics Platform"/>
            <consortium name="The Broad Institute Genome Sequencing Center for Infectious Disease"/>
            <person name="Wu L."/>
            <person name="Ma J."/>
        </authorList>
    </citation>
    <scope>NUCLEOTIDE SEQUENCE [LARGE SCALE GENOMIC DNA]</scope>
    <source>
        <strain evidence="3">KCTC 42899</strain>
    </source>
</reference>
<feature type="signal peptide" evidence="1">
    <location>
        <begin position="1"/>
        <end position="23"/>
    </location>
</feature>
<evidence type="ECO:0000256" key="1">
    <source>
        <dbReference type="SAM" id="SignalP"/>
    </source>
</evidence>
<comment type="caution">
    <text evidence="2">The sequence shown here is derived from an EMBL/GenBank/DDBJ whole genome shotgun (WGS) entry which is preliminary data.</text>
</comment>
<evidence type="ECO:0000313" key="3">
    <source>
        <dbReference type="Proteomes" id="UP001595721"/>
    </source>
</evidence>